<keyword evidence="3" id="KW-0687">Ribonucleoprotein</keyword>
<dbReference type="Gene3D" id="2.30.170.20">
    <property type="entry name" value="Ribosomal protein L24e"/>
    <property type="match status" value="1"/>
</dbReference>
<dbReference type="PANTHER" id="PTHR10792">
    <property type="entry name" value="60S RIBOSOMAL PROTEIN L24"/>
    <property type="match status" value="1"/>
</dbReference>
<evidence type="ECO:0000256" key="3">
    <source>
        <dbReference type="ARBA" id="ARBA00023274"/>
    </source>
</evidence>
<dbReference type="GO" id="GO:0022625">
    <property type="term" value="C:cytosolic large ribosomal subunit"/>
    <property type="evidence" value="ECO:0007669"/>
    <property type="project" value="TreeGrafter"/>
</dbReference>
<evidence type="ECO:0000259" key="5">
    <source>
        <dbReference type="Pfam" id="PF01246"/>
    </source>
</evidence>
<evidence type="ECO:0000256" key="2">
    <source>
        <dbReference type="ARBA" id="ARBA00022980"/>
    </source>
</evidence>
<dbReference type="GO" id="GO:0003729">
    <property type="term" value="F:mRNA binding"/>
    <property type="evidence" value="ECO:0007669"/>
    <property type="project" value="TreeGrafter"/>
</dbReference>
<feature type="compositionally biased region" description="Basic and acidic residues" evidence="4">
    <location>
        <begin position="127"/>
        <end position="137"/>
    </location>
</feature>
<dbReference type="InterPro" id="IPR038630">
    <property type="entry name" value="L24e/L24_sf"/>
</dbReference>
<reference evidence="6" key="1">
    <citation type="submission" date="2021-01" db="EMBL/GenBank/DDBJ databases">
        <authorList>
            <person name="Corre E."/>
            <person name="Pelletier E."/>
            <person name="Niang G."/>
            <person name="Scheremetjew M."/>
            <person name="Finn R."/>
            <person name="Kale V."/>
            <person name="Holt S."/>
            <person name="Cochrane G."/>
            <person name="Meng A."/>
            <person name="Brown T."/>
            <person name="Cohen L."/>
        </authorList>
    </citation>
    <scope>NUCLEOTIDE SEQUENCE</scope>
</reference>
<dbReference type="Pfam" id="PF01246">
    <property type="entry name" value="Ribosomal_L24e"/>
    <property type="match status" value="1"/>
</dbReference>
<gene>
    <name evidence="6" type="ORF">FSAL1345_LOCUS1622</name>
</gene>
<sequence length="137" mass="16159">MVVNTLTCSYTEMKVWPGRGSRQVSKDGRVYLFISHKAKCMHNQRVKPVKLTWTQAWRRLNKKGKAEAVKKRRVRRKVVAQKAIVGASLDEIRKRREEKPETRAAQRQQAMKEIKERQKKKAAQAQKYEKKAKQSRR</sequence>
<feature type="region of interest" description="Disordered" evidence="4">
    <location>
        <begin position="89"/>
        <end position="137"/>
    </location>
</feature>
<dbReference type="EMBL" id="HBIF01001921">
    <property type="protein sequence ID" value="CAE0318353.1"/>
    <property type="molecule type" value="Transcribed_RNA"/>
</dbReference>
<dbReference type="GO" id="GO:0002181">
    <property type="term" value="P:cytoplasmic translation"/>
    <property type="evidence" value="ECO:0007669"/>
    <property type="project" value="TreeGrafter"/>
</dbReference>
<dbReference type="InterPro" id="IPR056366">
    <property type="entry name" value="Ribosomal_eL24"/>
</dbReference>
<name>A0A7S3IAF6_9CILI</name>
<feature type="domain" description="Large ribosomal subunit protein eL24-related N-terminal" evidence="5">
    <location>
        <begin position="5"/>
        <end position="67"/>
    </location>
</feature>
<evidence type="ECO:0000313" key="6">
    <source>
        <dbReference type="EMBL" id="CAE0318353.1"/>
    </source>
</evidence>
<keyword evidence="2" id="KW-0689">Ribosomal protein</keyword>
<accession>A0A7S3IAF6</accession>
<organism evidence="6">
    <name type="scientific">Fabrea salina</name>
    <dbReference type="NCBI Taxonomy" id="342563"/>
    <lineage>
        <taxon>Eukaryota</taxon>
        <taxon>Sar</taxon>
        <taxon>Alveolata</taxon>
        <taxon>Ciliophora</taxon>
        <taxon>Postciliodesmatophora</taxon>
        <taxon>Heterotrichea</taxon>
        <taxon>Heterotrichida</taxon>
        <taxon>Fabreidae</taxon>
        <taxon>Fabrea</taxon>
    </lineage>
</organism>
<proteinExistence type="inferred from homology"/>
<comment type="similarity">
    <text evidence="1">Belongs to the eukaryotic ribosomal protein eL24 family.</text>
</comment>
<protein>
    <recommendedName>
        <fullName evidence="5">Large ribosomal subunit protein eL24-related N-terminal domain-containing protein</fullName>
    </recommendedName>
</protein>
<dbReference type="GO" id="GO:0003735">
    <property type="term" value="F:structural constituent of ribosome"/>
    <property type="evidence" value="ECO:0007669"/>
    <property type="project" value="InterPro"/>
</dbReference>
<dbReference type="AlphaFoldDB" id="A0A7S3IAF6"/>
<dbReference type="Gene3D" id="6.10.250.1270">
    <property type="match status" value="1"/>
</dbReference>
<dbReference type="SUPFAM" id="SSF57716">
    <property type="entry name" value="Glucocorticoid receptor-like (DNA-binding domain)"/>
    <property type="match status" value="1"/>
</dbReference>
<feature type="compositionally biased region" description="Basic and acidic residues" evidence="4">
    <location>
        <begin position="90"/>
        <end position="116"/>
    </location>
</feature>
<dbReference type="InterPro" id="IPR000988">
    <property type="entry name" value="Ribosomal_eL24-rel_N"/>
</dbReference>
<dbReference type="PANTHER" id="PTHR10792:SF1">
    <property type="entry name" value="RIBOSOMAL PROTEIN L24"/>
    <property type="match status" value="1"/>
</dbReference>
<evidence type="ECO:0000256" key="1">
    <source>
        <dbReference type="ARBA" id="ARBA00005647"/>
    </source>
</evidence>
<evidence type="ECO:0000256" key="4">
    <source>
        <dbReference type="SAM" id="MobiDB-lite"/>
    </source>
</evidence>